<dbReference type="EMBL" id="JACCBE010000001">
    <property type="protein sequence ID" value="NYD56144.1"/>
    <property type="molecule type" value="Genomic_DNA"/>
</dbReference>
<comment type="caution">
    <text evidence="1">The sequence shown here is derived from an EMBL/GenBank/DDBJ whole genome shotgun (WGS) entry which is preliminary data.</text>
</comment>
<gene>
    <name evidence="1" type="ORF">BKA08_000382</name>
</gene>
<keyword evidence="2" id="KW-1185">Reference proteome</keyword>
<evidence type="ECO:0000313" key="1">
    <source>
        <dbReference type="EMBL" id="NYD56144.1"/>
    </source>
</evidence>
<reference evidence="1 2" key="1">
    <citation type="submission" date="2020-07" db="EMBL/GenBank/DDBJ databases">
        <title>Sequencing the genomes of 1000 actinobacteria strains.</title>
        <authorList>
            <person name="Klenk H.-P."/>
        </authorList>
    </citation>
    <scope>NUCLEOTIDE SEQUENCE [LARGE SCALE GENOMIC DNA]</scope>
    <source>
        <strain evidence="1 2">DSM 18965</strain>
    </source>
</reference>
<evidence type="ECO:0000313" key="2">
    <source>
        <dbReference type="Proteomes" id="UP000516957"/>
    </source>
</evidence>
<accession>A0A7Y9EYA2</accession>
<name>A0A7Y9EYA2_9ACTN</name>
<dbReference type="AlphaFoldDB" id="A0A7Y9EYA2"/>
<protein>
    <submittedName>
        <fullName evidence="1">Uncharacterized protein</fullName>
    </submittedName>
</protein>
<dbReference type="RefSeq" id="WP_179614082.1">
    <property type="nucleotide sequence ID" value="NZ_CP059163.1"/>
</dbReference>
<sequence length="166" mass="17989">MADGWDIDDAEADSWLEEWAAEDREAAAYLAERVPGLGDEVSPDDARWLDALTETISPSDLPDPEDIESASAVMALEHVDWLGLALGVRRRGPGSALDPAEVQRDIAHLEDVDGEIEDPSGHLAVLEAALLHLGPQWQDLGVLDADDRLTARGVWGLPRALHGTWS</sequence>
<proteinExistence type="predicted"/>
<dbReference type="Proteomes" id="UP000516957">
    <property type="component" value="Unassembled WGS sequence"/>
</dbReference>
<organism evidence="1 2">
    <name type="scientific">Nocardioides marinisabuli</name>
    <dbReference type="NCBI Taxonomy" id="419476"/>
    <lineage>
        <taxon>Bacteria</taxon>
        <taxon>Bacillati</taxon>
        <taxon>Actinomycetota</taxon>
        <taxon>Actinomycetes</taxon>
        <taxon>Propionibacteriales</taxon>
        <taxon>Nocardioidaceae</taxon>
        <taxon>Nocardioides</taxon>
    </lineage>
</organism>